<evidence type="ECO:0000313" key="2">
    <source>
        <dbReference type="Proteomes" id="UP000556329"/>
    </source>
</evidence>
<keyword evidence="2" id="KW-1185">Reference proteome</keyword>
<name>A0A841PI01_9HYPH</name>
<evidence type="ECO:0000313" key="1">
    <source>
        <dbReference type="EMBL" id="MBB6412248.1"/>
    </source>
</evidence>
<dbReference type="RefSeq" id="WP_184875155.1">
    <property type="nucleotide sequence ID" value="NZ_JACHEF010000005.1"/>
</dbReference>
<comment type="caution">
    <text evidence="1">The sequence shown here is derived from an EMBL/GenBank/DDBJ whole genome shotgun (WGS) entry which is preliminary data.</text>
</comment>
<gene>
    <name evidence="1" type="ORF">HNQ71_004938</name>
</gene>
<accession>A0A841PI01</accession>
<dbReference type="Proteomes" id="UP000556329">
    <property type="component" value="Unassembled WGS sequence"/>
</dbReference>
<dbReference type="AlphaFoldDB" id="A0A841PI01"/>
<sequence>MRYDYSARLRDDVNSAVQTAFGTAGIVNISMVAEQVRVNNLAENVALEDIEHLVMQAAQLIGAAIEFDGLSNGLALVGDDLASDDEEPSITPLLGLPHRVSVQ</sequence>
<proteinExistence type="predicted"/>
<dbReference type="EMBL" id="JACHEF010000005">
    <property type="protein sequence ID" value="MBB6412248.1"/>
    <property type="molecule type" value="Genomic_DNA"/>
</dbReference>
<organism evidence="1 2">
    <name type="scientific">Mesorhizobium sangaii</name>
    <dbReference type="NCBI Taxonomy" id="505389"/>
    <lineage>
        <taxon>Bacteria</taxon>
        <taxon>Pseudomonadati</taxon>
        <taxon>Pseudomonadota</taxon>
        <taxon>Alphaproteobacteria</taxon>
        <taxon>Hyphomicrobiales</taxon>
        <taxon>Phyllobacteriaceae</taxon>
        <taxon>Mesorhizobium</taxon>
    </lineage>
</organism>
<protein>
    <submittedName>
        <fullName evidence="1">Uncharacterized protein</fullName>
    </submittedName>
</protein>
<reference evidence="1 2" key="1">
    <citation type="submission" date="2020-08" db="EMBL/GenBank/DDBJ databases">
        <title>Genomic Encyclopedia of Type Strains, Phase IV (KMG-IV): sequencing the most valuable type-strain genomes for metagenomic binning, comparative biology and taxonomic classification.</title>
        <authorList>
            <person name="Goeker M."/>
        </authorList>
    </citation>
    <scope>NUCLEOTIDE SEQUENCE [LARGE SCALE GENOMIC DNA]</scope>
    <source>
        <strain evidence="1 2">DSM 100039</strain>
    </source>
</reference>